<dbReference type="GO" id="GO:0001501">
    <property type="term" value="P:skeletal system development"/>
    <property type="evidence" value="ECO:0007669"/>
    <property type="project" value="TreeGrafter"/>
</dbReference>
<dbReference type="PANTHER" id="PTHR22804">
    <property type="entry name" value="AGGRECAN/VERSICAN PROTEOGLYCAN"/>
    <property type="match status" value="1"/>
</dbReference>
<dbReference type="GO" id="GO:0010001">
    <property type="term" value="P:glial cell differentiation"/>
    <property type="evidence" value="ECO:0007669"/>
    <property type="project" value="TreeGrafter"/>
</dbReference>
<reference evidence="12" key="1">
    <citation type="submission" date="2025-08" db="UniProtKB">
        <authorList>
            <consortium name="Ensembl"/>
        </authorList>
    </citation>
    <scope>IDENTIFICATION</scope>
</reference>
<dbReference type="AlphaFoldDB" id="A0A3Q2XQM0"/>
<dbReference type="FunFam" id="3.10.100.10:FF:000002">
    <property type="entry name" value="Hyaluronan proteoglycan link protein 1"/>
    <property type="match status" value="1"/>
</dbReference>
<dbReference type="PROSITE" id="PS50963">
    <property type="entry name" value="LINK_2"/>
    <property type="match status" value="2"/>
</dbReference>
<evidence type="ECO:0000256" key="5">
    <source>
        <dbReference type="ARBA" id="ARBA00022974"/>
    </source>
</evidence>
<dbReference type="Gene3D" id="2.60.40.10">
    <property type="entry name" value="Immunoglobulins"/>
    <property type="match status" value="1"/>
</dbReference>
<sequence>MTCTSSTFFYQSALSKIVITPLRVNISHSGVLYAPLGQAIIIPCSASSSPLMLPRVKWTLMSGRTETQILVARGGRVKVNEAYRGRADLLNYRSSPEDLSLWLLETRSSDSGHYRCEVQQGLEDTSDIVQLKVKGVVFHYRDAMGRYALNFHQAKRACETVGAQMATLSQLRAAYFDGYEQCDAGWLEDQTVRYPIQTPREPCYGDMDGEPGVRNYGMMNPQDQFDVYCYVEEMHGEVFHDPVPQQLSFQGARSHCRAARAQLASAAQLYLAWSEGLDNCSPGWLSDGSVRYPIRTPRERCGGRQAGVKTVYRFINQTVFPEPSSLYDVYCFRGHSRAEHR</sequence>
<evidence type="ECO:0000259" key="10">
    <source>
        <dbReference type="PROSITE" id="PS50835"/>
    </source>
</evidence>
<dbReference type="Gene3D" id="3.10.100.10">
    <property type="entry name" value="Mannose-Binding Protein A, subunit A"/>
    <property type="match status" value="2"/>
</dbReference>
<dbReference type="SMART" id="SM00445">
    <property type="entry name" value="LINK"/>
    <property type="match status" value="2"/>
</dbReference>
<accession>A0A3Q2XQM0</accession>
<evidence type="ECO:0000256" key="7">
    <source>
        <dbReference type="ARBA" id="ARBA00023180"/>
    </source>
</evidence>
<evidence type="ECO:0000256" key="6">
    <source>
        <dbReference type="ARBA" id="ARBA00023157"/>
    </source>
</evidence>
<keyword evidence="5" id="KW-0654">Proteoglycan</keyword>
<protein>
    <submittedName>
        <fullName evidence="12">Brevican</fullName>
    </submittedName>
</protein>
<comment type="subcellular location">
    <subcellularLocation>
        <location evidence="1">Secreted</location>
    </subcellularLocation>
</comment>
<dbReference type="PROSITE" id="PS50835">
    <property type="entry name" value="IG_LIKE"/>
    <property type="match status" value="1"/>
</dbReference>
<dbReference type="PANTHER" id="PTHR22804:SF41">
    <property type="entry name" value="BREVICAN CORE PROTEIN"/>
    <property type="match status" value="1"/>
</dbReference>
<dbReference type="InterPro" id="IPR050691">
    <property type="entry name" value="Hyaluronan_bind_Proteoglycan"/>
</dbReference>
<evidence type="ECO:0000256" key="9">
    <source>
        <dbReference type="PROSITE-ProRule" id="PRU00323"/>
    </source>
</evidence>
<evidence type="ECO:0000259" key="11">
    <source>
        <dbReference type="PROSITE" id="PS50963"/>
    </source>
</evidence>
<evidence type="ECO:0000256" key="4">
    <source>
        <dbReference type="ARBA" id="ARBA00022737"/>
    </source>
</evidence>
<keyword evidence="7" id="KW-0325">Glycoprotein</keyword>
<keyword evidence="2" id="KW-0964">Secreted</keyword>
<dbReference type="Pfam" id="PF07686">
    <property type="entry name" value="V-set"/>
    <property type="match status" value="1"/>
</dbReference>
<dbReference type="CDD" id="cd03517">
    <property type="entry name" value="Link_domain_CSPGs_modules_1_3"/>
    <property type="match status" value="1"/>
</dbReference>
<dbReference type="PRINTS" id="PR01265">
    <property type="entry name" value="LINKMODULE"/>
</dbReference>
<dbReference type="SMART" id="SM00409">
    <property type="entry name" value="IG"/>
    <property type="match status" value="1"/>
</dbReference>
<keyword evidence="8" id="KW-0393">Immunoglobulin domain</keyword>
<proteinExistence type="predicted"/>
<dbReference type="GO" id="GO:0072534">
    <property type="term" value="C:perineuronal net"/>
    <property type="evidence" value="ECO:0007669"/>
    <property type="project" value="TreeGrafter"/>
</dbReference>
<evidence type="ECO:0000256" key="2">
    <source>
        <dbReference type="ARBA" id="ARBA00022525"/>
    </source>
</evidence>
<feature type="disulfide bond" evidence="9">
    <location>
        <begin position="182"/>
        <end position="203"/>
    </location>
</feature>
<reference evidence="12" key="2">
    <citation type="submission" date="2025-09" db="UniProtKB">
        <authorList>
            <consortium name="Ensembl"/>
        </authorList>
    </citation>
    <scope>IDENTIFICATION</scope>
</reference>
<evidence type="ECO:0000256" key="3">
    <source>
        <dbReference type="ARBA" id="ARBA00022729"/>
    </source>
</evidence>
<dbReference type="Ensembl" id="ENSHCOT00000010521.1">
    <property type="protein sequence ID" value="ENSHCOP00000002376.1"/>
    <property type="gene ID" value="ENSHCOG00000003531.1"/>
</dbReference>
<feature type="domain" description="Link" evidence="11">
    <location>
        <begin position="136"/>
        <end position="231"/>
    </location>
</feature>
<comment type="caution">
    <text evidence="9">Lacks conserved residue(s) required for the propagation of feature annotation.</text>
</comment>
<evidence type="ECO:0000313" key="12">
    <source>
        <dbReference type="Ensembl" id="ENSHCOP00000002376.1"/>
    </source>
</evidence>
<keyword evidence="4" id="KW-0677">Repeat</keyword>
<dbReference type="SUPFAM" id="SSF48726">
    <property type="entry name" value="Immunoglobulin"/>
    <property type="match status" value="1"/>
</dbReference>
<dbReference type="InterPro" id="IPR036179">
    <property type="entry name" value="Ig-like_dom_sf"/>
</dbReference>
<dbReference type="InterPro" id="IPR003599">
    <property type="entry name" value="Ig_sub"/>
</dbReference>
<dbReference type="GO" id="GO:0005615">
    <property type="term" value="C:extracellular space"/>
    <property type="evidence" value="ECO:0007669"/>
    <property type="project" value="TreeGrafter"/>
</dbReference>
<name>A0A3Q2XQM0_HIPCM</name>
<dbReference type="GeneTree" id="ENSGT00940000157343"/>
<dbReference type="GO" id="GO:0005540">
    <property type="term" value="F:hyaluronic acid binding"/>
    <property type="evidence" value="ECO:0007669"/>
    <property type="project" value="InterPro"/>
</dbReference>
<feature type="domain" description="Link" evidence="11">
    <location>
        <begin position="234"/>
        <end position="333"/>
    </location>
</feature>
<keyword evidence="3" id="KW-0732">Signal</keyword>
<dbReference type="FunFam" id="3.10.100.10:FF:000011">
    <property type="entry name" value="Aggrecan core protein"/>
    <property type="match status" value="1"/>
</dbReference>
<evidence type="ECO:0000256" key="8">
    <source>
        <dbReference type="ARBA" id="ARBA00023319"/>
    </source>
</evidence>
<keyword evidence="13" id="KW-1185">Reference proteome</keyword>
<feature type="disulfide bond" evidence="9">
    <location>
        <begin position="280"/>
        <end position="301"/>
    </location>
</feature>
<dbReference type="GO" id="GO:0045202">
    <property type="term" value="C:synapse"/>
    <property type="evidence" value="ECO:0007669"/>
    <property type="project" value="TreeGrafter"/>
</dbReference>
<evidence type="ECO:0000313" key="13">
    <source>
        <dbReference type="Proteomes" id="UP000264820"/>
    </source>
</evidence>
<feature type="domain" description="Ig-like" evidence="10">
    <location>
        <begin position="21"/>
        <end position="129"/>
    </location>
</feature>
<dbReference type="InterPro" id="IPR000538">
    <property type="entry name" value="Link_dom"/>
</dbReference>
<dbReference type="PROSITE" id="PS01241">
    <property type="entry name" value="LINK_1"/>
    <property type="match status" value="2"/>
</dbReference>
<dbReference type="Proteomes" id="UP000264820">
    <property type="component" value="Unplaced"/>
</dbReference>
<dbReference type="GO" id="GO:0002052">
    <property type="term" value="P:positive regulation of neuroblast proliferation"/>
    <property type="evidence" value="ECO:0007669"/>
    <property type="project" value="TreeGrafter"/>
</dbReference>
<dbReference type="InterPro" id="IPR016187">
    <property type="entry name" value="CTDL_fold"/>
</dbReference>
<evidence type="ECO:0000256" key="1">
    <source>
        <dbReference type="ARBA" id="ARBA00004613"/>
    </source>
</evidence>
<dbReference type="InterPro" id="IPR013106">
    <property type="entry name" value="Ig_V-set"/>
</dbReference>
<dbReference type="OMA" id="CLEVTHY"/>
<dbReference type="GO" id="GO:0007155">
    <property type="term" value="P:cell adhesion"/>
    <property type="evidence" value="ECO:0007669"/>
    <property type="project" value="InterPro"/>
</dbReference>
<dbReference type="Pfam" id="PF00193">
    <property type="entry name" value="Xlink"/>
    <property type="match status" value="2"/>
</dbReference>
<dbReference type="InterPro" id="IPR016186">
    <property type="entry name" value="C-type_lectin-like/link_sf"/>
</dbReference>
<dbReference type="SUPFAM" id="SSF56436">
    <property type="entry name" value="C-type lectin-like"/>
    <property type="match status" value="2"/>
</dbReference>
<dbReference type="InterPro" id="IPR007110">
    <property type="entry name" value="Ig-like_dom"/>
</dbReference>
<dbReference type="InterPro" id="IPR013783">
    <property type="entry name" value="Ig-like_fold"/>
</dbReference>
<keyword evidence="6 9" id="KW-1015">Disulfide bond</keyword>
<dbReference type="GO" id="GO:0007417">
    <property type="term" value="P:central nervous system development"/>
    <property type="evidence" value="ECO:0007669"/>
    <property type="project" value="TreeGrafter"/>
</dbReference>
<organism evidence="12 13">
    <name type="scientific">Hippocampus comes</name>
    <name type="common">Tiger tail seahorse</name>
    <dbReference type="NCBI Taxonomy" id="109280"/>
    <lineage>
        <taxon>Eukaryota</taxon>
        <taxon>Metazoa</taxon>
        <taxon>Chordata</taxon>
        <taxon>Craniata</taxon>
        <taxon>Vertebrata</taxon>
        <taxon>Euteleostomi</taxon>
        <taxon>Actinopterygii</taxon>
        <taxon>Neopterygii</taxon>
        <taxon>Teleostei</taxon>
        <taxon>Neoteleostei</taxon>
        <taxon>Acanthomorphata</taxon>
        <taxon>Syngnathiaria</taxon>
        <taxon>Syngnathiformes</taxon>
        <taxon>Syngnathoidei</taxon>
        <taxon>Syngnathidae</taxon>
        <taxon>Hippocampus</taxon>
    </lineage>
</organism>